<accession>A0ABP6UWZ9</accession>
<comment type="caution">
    <text evidence="1">The sequence shown here is derived from an EMBL/GenBank/DDBJ whole genome shotgun (WGS) entry which is preliminary data.</text>
</comment>
<keyword evidence="2" id="KW-1185">Reference proteome</keyword>
<protein>
    <submittedName>
        <fullName evidence="1">Uncharacterized protein</fullName>
    </submittedName>
</protein>
<sequence>MALACAALASPMHAAPSTAAGTATNSDTPVAAVMEYSPHTIPIRRAYAVDVPEPWRGPVDPRTGGS</sequence>
<name>A0ABP6UWZ9_9PSEU</name>
<reference evidence="2" key="1">
    <citation type="journal article" date="2019" name="Int. J. Syst. Evol. Microbiol.">
        <title>The Global Catalogue of Microorganisms (GCM) 10K type strain sequencing project: providing services to taxonomists for standard genome sequencing and annotation.</title>
        <authorList>
            <consortium name="The Broad Institute Genomics Platform"/>
            <consortium name="The Broad Institute Genome Sequencing Center for Infectious Disease"/>
            <person name="Wu L."/>
            <person name="Ma J."/>
        </authorList>
    </citation>
    <scope>NUCLEOTIDE SEQUENCE [LARGE SCALE GENOMIC DNA]</scope>
    <source>
        <strain evidence="2">JCM 16898</strain>
    </source>
</reference>
<organism evidence="1 2">
    <name type="scientific">Amycolatopsis ultiminotia</name>
    <dbReference type="NCBI Taxonomy" id="543629"/>
    <lineage>
        <taxon>Bacteria</taxon>
        <taxon>Bacillati</taxon>
        <taxon>Actinomycetota</taxon>
        <taxon>Actinomycetes</taxon>
        <taxon>Pseudonocardiales</taxon>
        <taxon>Pseudonocardiaceae</taxon>
        <taxon>Amycolatopsis</taxon>
    </lineage>
</organism>
<dbReference type="EMBL" id="BAAAZN010000001">
    <property type="protein sequence ID" value="GAA3524284.1"/>
    <property type="molecule type" value="Genomic_DNA"/>
</dbReference>
<dbReference type="Proteomes" id="UP001500689">
    <property type="component" value="Unassembled WGS sequence"/>
</dbReference>
<evidence type="ECO:0000313" key="2">
    <source>
        <dbReference type="Proteomes" id="UP001500689"/>
    </source>
</evidence>
<gene>
    <name evidence="1" type="ORF">GCM10022222_03400</name>
</gene>
<proteinExistence type="predicted"/>
<evidence type="ECO:0000313" key="1">
    <source>
        <dbReference type="EMBL" id="GAA3524284.1"/>
    </source>
</evidence>